<feature type="region of interest" description="Disordered" evidence="4">
    <location>
        <begin position="441"/>
        <end position="491"/>
    </location>
</feature>
<dbReference type="InterPro" id="IPR038765">
    <property type="entry name" value="Papain-like_cys_pep_sf"/>
</dbReference>
<dbReference type="Gene3D" id="3.40.395.10">
    <property type="entry name" value="Adenoviral Proteinase, Chain A"/>
    <property type="match status" value="1"/>
</dbReference>
<keyword evidence="2" id="KW-0645">Protease</keyword>
<comment type="caution">
    <text evidence="7">The sequence shown here is derived from an EMBL/GenBank/DDBJ whole genome shotgun (WGS) entry which is preliminary data.</text>
</comment>
<dbReference type="EMBL" id="JAUEPS010000004">
    <property type="protein sequence ID" value="KAK0465904.1"/>
    <property type="molecule type" value="Genomic_DNA"/>
</dbReference>
<feature type="compositionally biased region" description="Basic and acidic residues" evidence="4">
    <location>
        <begin position="463"/>
        <end position="491"/>
    </location>
</feature>
<comment type="similarity">
    <text evidence="1">Belongs to the peptidase C48 family.</text>
</comment>
<dbReference type="Pfam" id="PF20152">
    <property type="entry name" value="DUF6534"/>
    <property type="match status" value="1"/>
</dbReference>
<dbReference type="InterPro" id="IPR012337">
    <property type="entry name" value="RNaseH-like_sf"/>
</dbReference>
<feature type="transmembrane region" description="Helical" evidence="5">
    <location>
        <begin position="1408"/>
        <end position="1427"/>
    </location>
</feature>
<keyword evidence="5" id="KW-0812">Transmembrane</keyword>
<keyword evidence="5" id="KW-1133">Transmembrane helix</keyword>
<dbReference type="GO" id="GO:0019783">
    <property type="term" value="F:ubiquitin-like protein peptidase activity"/>
    <property type="evidence" value="ECO:0007669"/>
    <property type="project" value="UniProtKB-ARBA"/>
</dbReference>
<evidence type="ECO:0000256" key="2">
    <source>
        <dbReference type="ARBA" id="ARBA00022670"/>
    </source>
</evidence>
<proteinExistence type="inferred from homology"/>
<keyword evidence="8" id="KW-1185">Reference proteome</keyword>
<dbReference type="SUPFAM" id="SSF53098">
    <property type="entry name" value="Ribonuclease H-like"/>
    <property type="match status" value="1"/>
</dbReference>
<evidence type="ECO:0000256" key="1">
    <source>
        <dbReference type="ARBA" id="ARBA00005234"/>
    </source>
</evidence>
<name>A0AA39NI13_ARMTA</name>
<feature type="domain" description="Ubiquitin-like protease family profile" evidence="6">
    <location>
        <begin position="177"/>
        <end position="351"/>
    </location>
</feature>
<evidence type="ECO:0000259" key="6">
    <source>
        <dbReference type="PROSITE" id="PS50600"/>
    </source>
</evidence>
<dbReference type="Pfam" id="PF02902">
    <property type="entry name" value="Peptidase_C48"/>
    <property type="match status" value="1"/>
</dbReference>
<evidence type="ECO:0000256" key="5">
    <source>
        <dbReference type="SAM" id="Phobius"/>
    </source>
</evidence>
<dbReference type="SUPFAM" id="SSF54001">
    <property type="entry name" value="Cysteine proteinases"/>
    <property type="match status" value="1"/>
</dbReference>
<accession>A0AA39NI13</accession>
<dbReference type="GO" id="GO:0008234">
    <property type="term" value="F:cysteine-type peptidase activity"/>
    <property type="evidence" value="ECO:0007669"/>
    <property type="project" value="InterPro"/>
</dbReference>
<keyword evidence="5" id="KW-0472">Membrane</keyword>
<dbReference type="Proteomes" id="UP001175211">
    <property type="component" value="Unassembled WGS sequence"/>
</dbReference>
<feature type="transmembrane region" description="Helical" evidence="5">
    <location>
        <begin position="1380"/>
        <end position="1402"/>
    </location>
</feature>
<dbReference type="GO" id="GO:0006508">
    <property type="term" value="P:proteolysis"/>
    <property type="evidence" value="ECO:0007669"/>
    <property type="project" value="UniProtKB-KW"/>
</dbReference>
<keyword evidence="3" id="KW-0378">Hydrolase</keyword>
<reference evidence="7" key="1">
    <citation type="submission" date="2023-06" db="EMBL/GenBank/DDBJ databases">
        <authorList>
            <consortium name="Lawrence Berkeley National Laboratory"/>
            <person name="Ahrendt S."/>
            <person name="Sahu N."/>
            <person name="Indic B."/>
            <person name="Wong-Bajracharya J."/>
            <person name="Merenyi Z."/>
            <person name="Ke H.-M."/>
            <person name="Monk M."/>
            <person name="Kocsube S."/>
            <person name="Drula E."/>
            <person name="Lipzen A."/>
            <person name="Balint B."/>
            <person name="Henrissat B."/>
            <person name="Andreopoulos B."/>
            <person name="Martin F.M."/>
            <person name="Harder C.B."/>
            <person name="Rigling D."/>
            <person name="Ford K.L."/>
            <person name="Foster G.D."/>
            <person name="Pangilinan J."/>
            <person name="Papanicolaou A."/>
            <person name="Barry K."/>
            <person name="LaButti K."/>
            <person name="Viragh M."/>
            <person name="Koriabine M."/>
            <person name="Yan M."/>
            <person name="Riley R."/>
            <person name="Champramary S."/>
            <person name="Plett K.L."/>
            <person name="Tsai I.J."/>
            <person name="Slot J."/>
            <person name="Sipos G."/>
            <person name="Plett J."/>
            <person name="Nagy L.G."/>
            <person name="Grigoriev I.V."/>
        </authorList>
    </citation>
    <scope>NUCLEOTIDE SEQUENCE</scope>
    <source>
        <strain evidence="7">CCBAS 213</strain>
    </source>
</reference>
<dbReference type="PROSITE" id="PS50600">
    <property type="entry name" value="ULP_PROTEASE"/>
    <property type="match status" value="1"/>
</dbReference>
<feature type="transmembrane region" description="Helical" evidence="5">
    <location>
        <begin position="1338"/>
        <end position="1359"/>
    </location>
</feature>
<feature type="compositionally biased region" description="Acidic residues" evidence="4">
    <location>
        <begin position="453"/>
        <end position="462"/>
    </location>
</feature>
<dbReference type="GeneID" id="85364128"/>
<evidence type="ECO:0000313" key="8">
    <source>
        <dbReference type="Proteomes" id="UP001175211"/>
    </source>
</evidence>
<dbReference type="InterPro" id="IPR003653">
    <property type="entry name" value="Peptidase_C48_C"/>
</dbReference>
<evidence type="ECO:0000256" key="4">
    <source>
        <dbReference type="SAM" id="MobiDB-lite"/>
    </source>
</evidence>
<gene>
    <name evidence="7" type="ORF">EV420DRAFT_1759209</name>
</gene>
<sequence>MLSTDAFEEFSKLCPIPSVLGQLILPSGPTVSDVIQFHGLPTLTHEIIPLSFGNDVTLLTEHNLHILRAMRVPPMKQLNELLRSAISALERGCSTVQYSSPSSMHLSRSLAFPLWIISWWCQIHTISEAQSSWKDALGFLDQLKRREPLAEELIARILALHWNAELPSALGGNNTTSTMTMTTLAHYCGQKWLKTCHLEQMTAVLQHRLDDAGLQGAMIVEPDFFRSIAMKYRNSDENKNYSVSQRLTAGSLSCLGFAVCVQMDRGKTVLANEDAGIRGNHWIALVVDTVEGKIGYSDSFDSPLPTEVINILYWWLARHGFDRFEIVSLPFTRQKDSFSCGILSIDAISHYFLPETPLLSPSECITGRLRMLKNILDFIDTVIPSSNTVSASAATQAISPPPLPHSAPRHHQSKSSISTDPDAPKTLLDYYMDRLVPKGVETPSISKRKRDSDESDSDMPDDAEFHFEDIPDTTKHKDKNGKDVGGRPKDEMMEKLTVKTWKTYSSGILPKKKGFRCATPGCREFHATRNKERVAKHILRDCIRATDEMRQMVSAYFQDLAPSNQLKQMQAKLVTKTVTTGSDVRAVKTLRLKSTESGGADKLGNDTATAEESNLVEKMYELSTRKGREARNKLMDLKLVILFCAGGLPTSLAAQWYWADIWALADPKYPLPTRDRLDNKLIPSEQAAIADIQLKTLRNEWNLTISFDGGTTTGREAFWTVHVSDMKRNVYLLEGREATGVSHTGVWIKDLALEVMDRIGRERFSGATSDSTGSTHLCKKLLVEEVKTVIPNPDICHYISNLIKDVVRIDFFETTIKVVRGTIHFFHMSHMGIHEFKIARSDLNIGRGLEAVGKTRFGTIIYSSKSVQRCTPAIQKVIERGRADFSKLADYFGAPNKSSGIQSIKALTFQSHLSQLVSLGTPPIKSLACLESNDANAGDVCLFWHATIGEMIDFISNEENHFPDNVRDELLDIIHHRHNDLFVKGGTYYTPLYLAAAYLNPANLQSDVFKPESADKSLQDVQYPSIHKFASTYLGGLAAEEIKGGARPEFEKWCGRGADFKRTWKDEMLRYSQRQYPYNTPIDESQPFAVIKWFERIIAGDLTGGQLLPHVAIKVYSVRVNSMPEERTVSKFTAMTPKQRSQLKVSTMTAITQIGQFYTNEHNARVRKERDERATSIKFSSVRKALDQETHDKSLVVETPANDETSDEWLDADHTRAPARPDKYAAIKTPINFASKRVTAMLAVSEGTSRHRAESEEKASPVQADPILYRTGMLERLTATTKVIVIIATSAIYINEIHALFTLGTTYQGDTDTTIAVRNFVPLRLSPAETTVQKSIDALLATTAGVDIIICGVMSFYLLKSRSVSTFPSTTKPLLVLLRFVVVSGLVTTMCALAILIAFVAIPDSLVADGIAIPLPGVYLNSLLAMLNMRNTSQEDILIFKSSSDELKFKSRSTTSAPDIPTEEQDVGSSMANLCSNTAMAEQTDVPDLEV</sequence>
<protein>
    <submittedName>
        <fullName evidence="7">Ribonuclease H-like domain-containing protein</fullName>
    </submittedName>
</protein>
<dbReference type="RefSeq" id="XP_060336731.1">
    <property type="nucleotide sequence ID" value="XM_060480580.1"/>
</dbReference>
<evidence type="ECO:0000256" key="3">
    <source>
        <dbReference type="ARBA" id="ARBA00022801"/>
    </source>
</evidence>
<organism evidence="7 8">
    <name type="scientific">Armillaria tabescens</name>
    <name type="common">Ringless honey mushroom</name>
    <name type="synonym">Agaricus tabescens</name>
    <dbReference type="NCBI Taxonomy" id="1929756"/>
    <lineage>
        <taxon>Eukaryota</taxon>
        <taxon>Fungi</taxon>
        <taxon>Dikarya</taxon>
        <taxon>Basidiomycota</taxon>
        <taxon>Agaricomycotina</taxon>
        <taxon>Agaricomycetes</taxon>
        <taxon>Agaricomycetidae</taxon>
        <taxon>Agaricales</taxon>
        <taxon>Marasmiineae</taxon>
        <taxon>Physalacriaceae</taxon>
        <taxon>Desarmillaria</taxon>
    </lineage>
</organism>
<dbReference type="InterPro" id="IPR045339">
    <property type="entry name" value="DUF6534"/>
</dbReference>
<evidence type="ECO:0000313" key="7">
    <source>
        <dbReference type="EMBL" id="KAK0465904.1"/>
    </source>
</evidence>
<feature type="region of interest" description="Disordered" evidence="4">
    <location>
        <begin position="393"/>
        <end position="423"/>
    </location>
</feature>